<dbReference type="PANTHER" id="PTHR23502:SF26">
    <property type="entry name" value="MAJOR FACILITATOR SUPERFAMILY (MFS) PROFILE DOMAIN-CONTAINING PROTEIN"/>
    <property type="match status" value="1"/>
</dbReference>
<gene>
    <name evidence="8" type="ORF">TOPH_09099</name>
</gene>
<dbReference type="InterPro" id="IPR011701">
    <property type="entry name" value="MFS"/>
</dbReference>
<comment type="subcellular location">
    <subcellularLocation>
        <location evidence="1">Membrane</location>
        <topology evidence="1">Multi-pass membrane protein</topology>
    </subcellularLocation>
</comment>
<feature type="transmembrane region" description="Helical" evidence="6">
    <location>
        <begin position="151"/>
        <end position="172"/>
    </location>
</feature>
<dbReference type="GO" id="GO:0005886">
    <property type="term" value="C:plasma membrane"/>
    <property type="evidence" value="ECO:0007669"/>
    <property type="project" value="TreeGrafter"/>
</dbReference>
<feature type="domain" description="Major facilitator superfamily (MFS) profile" evidence="7">
    <location>
        <begin position="153"/>
        <end position="600"/>
    </location>
</feature>
<feature type="region of interest" description="Disordered" evidence="5">
    <location>
        <begin position="1"/>
        <end position="21"/>
    </location>
</feature>
<feature type="transmembrane region" description="Helical" evidence="6">
    <location>
        <begin position="512"/>
        <end position="532"/>
    </location>
</feature>
<feature type="transmembrane region" description="Helical" evidence="6">
    <location>
        <begin position="309"/>
        <end position="328"/>
    </location>
</feature>
<sequence length="624" mass="68452">MDGDGDLKDSDPNDFPRRSSRRFTTLEGWREVRGGLYLAAGSAFSTIIPNPAYDPEWQIQDDEPLQPTFADPYQNSVNSFAQNRSTGHGQSEPWPHGRVHSITTEAPTNPLDLEKRQQSLFAEGRLTESEKTNTPPVPERPFHSFTTSQKWLVISTIGVAGLFSGLSSNIYFPSLDAIATDLNVSLSAVSLTITSYLIIQGISPLIWGPLLDTIGRRPIYIYSFSVYIAANIVLSLSPNFPLLLVFRGLQSAGSASTISIGNGVIQDIATPIERGAFISFYQAIRNFSIAVGPVLGGLLAQFFGFRRSIFIFLVIISSLVLIEIILFLPETLRSIAGDGTWSLSGIYQPLIRRYQKEHKQAGEPQLITPRPIVTVRTFLEPLKLLKEKDIIVSLIFGGTVYTVWSMVVASTTGLFKDLFQLDELKLGLIFLPNRKLMTREFVNYERAYLVKNPPSPLPSKNKKDLPADFPIEHARFRHSPWITALFTISTAIYGFTVLPAAQLPLVSKPGWIAVPLTLQFIIAATSNAVFAINTALVSDLCPGKGAGATAINNLVRCSLGALGVGFVDAMIGSFGSAASFLGLGLLTAAMGVLLAMEWSRGMHWRSQREQAKTIKRKESVVDDV</sequence>
<feature type="compositionally biased region" description="Basic and acidic residues" evidence="5">
    <location>
        <begin position="1"/>
        <end position="17"/>
    </location>
</feature>
<feature type="transmembrane region" description="Helical" evidence="6">
    <location>
        <begin position="577"/>
        <end position="598"/>
    </location>
</feature>
<accession>A0A0L0MWW2</accession>
<keyword evidence="3 6" id="KW-1133">Transmembrane helix</keyword>
<keyword evidence="2 6" id="KW-0812">Transmembrane</keyword>
<name>A0A0L0MWW2_TOLOC</name>
<dbReference type="SUPFAM" id="SSF103473">
    <property type="entry name" value="MFS general substrate transporter"/>
    <property type="match status" value="1"/>
</dbReference>
<dbReference type="Pfam" id="PF07690">
    <property type="entry name" value="MFS_1"/>
    <property type="match status" value="1"/>
</dbReference>
<evidence type="ECO:0000259" key="7">
    <source>
        <dbReference type="PROSITE" id="PS50850"/>
    </source>
</evidence>
<evidence type="ECO:0000256" key="3">
    <source>
        <dbReference type="ARBA" id="ARBA00022989"/>
    </source>
</evidence>
<evidence type="ECO:0000313" key="8">
    <source>
        <dbReference type="EMBL" id="KND86266.1"/>
    </source>
</evidence>
<evidence type="ECO:0000256" key="6">
    <source>
        <dbReference type="SAM" id="Phobius"/>
    </source>
</evidence>
<evidence type="ECO:0000256" key="1">
    <source>
        <dbReference type="ARBA" id="ARBA00004141"/>
    </source>
</evidence>
<evidence type="ECO:0000313" key="9">
    <source>
        <dbReference type="Proteomes" id="UP000036947"/>
    </source>
</evidence>
<proteinExistence type="predicted"/>
<feature type="transmembrane region" description="Helical" evidence="6">
    <location>
        <begin position="184"/>
        <end position="207"/>
    </location>
</feature>
<dbReference type="InterPro" id="IPR036259">
    <property type="entry name" value="MFS_trans_sf"/>
</dbReference>
<keyword evidence="4 6" id="KW-0472">Membrane</keyword>
<dbReference type="EMBL" id="LFRF01000064">
    <property type="protein sequence ID" value="KND86266.1"/>
    <property type="molecule type" value="Genomic_DNA"/>
</dbReference>
<evidence type="ECO:0000256" key="2">
    <source>
        <dbReference type="ARBA" id="ARBA00022692"/>
    </source>
</evidence>
<feature type="region of interest" description="Disordered" evidence="5">
    <location>
        <begin position="63"/>
        <end position="106"/>
    </location>
</feature>
<feature type="transmembrane region" description="Helical" evidence="6">
    <location>
        <begin position="390"/>
        <end position="415"/>
    </location>
</feature>
<feature type="transmembrane region" description="Helical" evidence="6">
    <location>
        <begin position="283"/>
        <end position="302"/>
    </location>
</feature>
<dbReference type="GO" id="GO:0022857">
    <property type="term" value="F:transmembrane transporter activity"/>
    <property type="evidence" value="ECO:0007669"/>
    <property type="project" value="InterPro"/>
</dbReference>
<dbReference type="InterPro" id="IPR020846">
    <property type="entry name" value="MFS_dom"/>
</dbReference>
<keyword evidence="9" id="KW-1185">Reference proteome</keyword>
<feature type="transmembrane region" description="Helical" evidence="6">
    <location>
        <begin position="219"/>
        <end position="237"/>
    </location>
</feature>
<comment type="caution">
    <text evidence="8">The sequence shown here is derived from an EMBL/GenBank/DDBJ whole genome shotgun (WGS) entry which is preliminary data.</text>
</comment>
<protein>
    <submittedName>
        <fullName evidence="8">Quinidine resistance protein 1</fullName>
    </submittedName>
</protein>
<evidence type="ECO:0000256" key="4">
    <source>
        <dbReference type="ARBA" id="ARBA00023136"/>
    </source>
</evidence>
<reference evidence="8 9" key="1">
    <citation type="journal article" date="2015" name="BMC Genomics">
        <title>The genome of the truffle-parasite Tolypocladium ophioglossoides and the evolution of antifungal peptaibiotics.</title>
        <authorList>
            <person name="Quandt C.A."/>
            <person name="Bushley K.E."/>
            <person name="Spatafora J.W."/>
        </authorList>
    </citation>
    <scope>NUCLEOTIDE SEQUENCE [LARGE SCALE GENOMIC DNA]</scope>
    <source>
        <strain evidence="8 9">CBS 100239</strain>
    </source>
</reference>
<feature type="compositionally biased region" description="Polar residues" evidence="5">
    <location>
        <begin position="73"/>
        <end position="89"/>
    </location>
</feature>
<evidence type="ECO:0000256" key="5">
    <source>
        <dbReference type="SAM" id="MobiDB-lite"/>
    </source>
</evidence>
<organism evidence="8 9">
    <name type="scientific">Tolypocladium ophioglossoides (strain CBS 100239)</name>
    <name type="common">Snaketongue truffleclub</name>
    <name type="synonym">Elaphocordyceps ophioglossoides</name>
    <dbReference type="NCBI Taxonomy" id="1163406"/>
    <lineage>
        <taxon>Eukaryota</taxon>
        <taxon>Fungi</taxon>
        <taxon>Dikarya</taxon>
        <taxon>Ascomycota</taxon>
        <taxon>Pezizomycotina</taxon>
        <taxon>Sordariomycetes</taxon>
        <taxon>Hypocreomycetidae</taxon>
        <taxon>Hypocreales</taxon>
        <taxon>Ophiocordycipitaceae</taxon>
        <taxon>Tolypocladium</taxon>
    </lineage>
</organism>
<dbReference type="PANTHER" id="PTHR23502">
    <property type="entry name" value="MAJOR FACILITATOR SUPERFAMILY"/>
    <property type="match status" value="1"/>
</dbReference>
<dbReference type="AlphaFoldDB" id="A0A0L0MWW2"/>
<dbReference type="Proteomes" id="UP000036947">
    <property type="component" value="Unassembled WGS sequence"/>
</dbReference>
<dbReference type="Gene3D" id="1.20.1250.20">
    <property type="entry name" value="MFS general substrate transporter like domains"/>
    <property type="match status" value="1"/>
</dbReference>
<dbReference type="PROSITE" id="PS50850">
    <property type="entry name" value="MFS"/>
    <property type="match status" value="1"/>
</dbReference>
<dbReference type="OrthoDB" id="440553at2759"/>
<feature type="transmembrane region" description="Helical" evidence="6">
    <location>
        <begin position="481"/>
        <end position="500"/>
    </location>
</feature>
<dbReference type="STRING" id="1163406.A0A0L0MWW2"/>